<dbReference type="Proteomes" id="UP000232722">
    <property type="component" value="Unassembled WGS sequence"/>
</dbReference>
<dbReference type="InterPro" id="IPR027417">
    <property type="entry name" value="P-loop_NTPase"/>
</dbReference>
<proteinExistence type="predicted"/>
<dbReference type="InterPro" id="IPR002035">
    <property type="entry name" value="VWF_A"/>
</dbReference>
<evidence type="ECO:0000259" key="2">
    <source>
        <dbReference type="PROSITE" id="PS50234"/>
    </source>
</evidence>
<reference evidence="3 4" key="1">
    <citation type="submission" date="2016-04" db="EMBL/GenBank/DDBJ databases">
        <title>Genome analyses suggest a sexual origin of heterokaryosis in a supposedly ancient asexual fungus.</title>
        <authorList>
            <person name="Ropars J."/>
            <person name="Sedzielewska K."/>
            <person name="Noel J."/>
            <person name="Charron P."/>
            <person name="Farinelli L."/>
            <person name="Marton T."/>
            <person name="Kruger M."/>
            <person name="Pelin A."/>
            <person name="Brachmann A."/>
            <person name="Corradi N."/>
        </authorList>
    </citation>
    <scope>NUCLEOTIDE SEQUENCE [LARGE SCALE GENOMIC DNA]</scope>
    <source>
        <strain evidence="3 4">A5</strain>
    </source>
</reference>
<feature type="domain" description="VWFA" evidence="2">
    <location>
        <begin position="1932"/>
        <end position="2144"/>
    </location>
</feature>
<dbReference type="VEuPathDB" id="FungiDB:RhiirA1_440393"/>
<evidence type="ECO:0000313" key="3">
    <source>
        <dbReference type="EMBL" id="PKC10707.1"/>
    </source>
</evidence>
<dbReference type="PANTHER" id="PTHR22796:SF1">
    <property type="entry name" value="VWFA DOMAIN-CONTAINING PROTEIN"/>
    <property type="match status" value="1"/>
</dbReference>
<dbReference type="SUPFAM" id="SSF52540">
    <property type="entry name" value="P-loop containing nucleoside triphosphate hydrolases"/>
    <property type="match status" value="1"/>
</dbReference>
<evidence type="ECO:0000313" key="4">
    <source>
        <dbReference type="Proteomes" id="UP000232722"/>
    </source>
</evidence>
<dbReference type="Gene3D" id="3.40.50.300">
    <property type="entry name" value="P-loop containing nucleotide triphosphate hydrolases"/>
    <property type="match status" value="1"/>
</dbReference>
<dbReference type="Gene3D" id="3.40.50.410">
    <property type="entry name" value="von Willebrand factor, type A domain"/>
    <property type="match status" value="1"/>
</dbReference>
<dbReference type="SUPFAM" id="SSF53300">
    <property type="entry name" value="vWA-like"/>
    <property type="match status" value="1"/>
</dbReference>
<dbReference type="PANTHER" id="PTHR22796">
    <property type="entry name" value="URG4-RELATED"/>
    <property type="match status" value="1"/>
</dbReference>
<evidence type="ECO:0000256" key="1">
    <source>
        <dbReference type="SAM" id="MobiDB-lite"/>
    </source>
</evidence>
<reference evidence="3 4" key="2">
    <citation type="submission" date="2017-09" db="EMBL/GenBank/DDBJ databases">
        <title>Extensive intraspecific genome diversity in a model arbuscular mycorrhizal fungus.</title>
        <authorList>
            <person name="Chen E.C."/>
            <person name="Morin E."/>
            <person name="Beaudet D."/>
            <person name="Noel J."/>
            <person name="Ndikumana S."/>
            <person name="Charron P."/>
            <person name="St-Onge C."/>
            <person name="Giorgi J."/>
            <person name="Grigoriev I.V."/>
            <person name="Roux C."/>
            <person name="Martin F.M."/>
            <person name="Corradi N."/>
        </authorList>
    </citation>
    <scope>NUCLEOTIDE SEQUENCE [LARGE SCALE GENOMIC DNA]</scope>
    <source>
        <strain evidence="3 4">A5</strain>
    </source>
</reference>
<dbReference type="VEuPathDB" id="FungiDB:FUN_022652"/>
<comment type="caution">
    <text evidence="3">The sequence shown here is derived from an EMBL/GenBank/DDBJ whole genome shotgun (WGS) entry which is preliminary data.</text>
</comment>
<feature type="region of interest" description="Disordered" evidence="1">
    <location>
        <begin position="1"/>
        <end position="32"/>
    </location>
</feature>
<name>A0A2N0PV38_9GLOM</name>
<dbReference type="VEuPathDB" id="FungiDB:RhiirFUN_003111"/>
<gene>
    <name evidence="3" type="ORF">RhiirA5_498262</name>
</gene>
<dbReference type="InterPro" id="IPR036465">
    <property type="entry name" value="vWFA_dom_sf"/>
</dbReference>
<dbReference type="EMBL" id="LLXJ01000361">
    <property type="protein sequence ID" value="PKC10707.1"/>
    <property type="molecule type" value="Genomic_DNA"/>
</dbReference>
<dbReference type="SMART" id="SM00327">
    <property type="entry name" value="VWA"/>
    <property type="match status" value="1"/>
</dbReference>
<dbReference type="CDD" id="cd00198">
    <property type="entry name" value="vWFA"/>
    <property type="match status" value="1"/>
</dbReference>
<dbReference type="Pfam" id="PF13519">
    <property type="entry name" value="VWA_2"/>
    <property type="match status" value="1"/>
</dbReference>
<protein>
    <recommendedName>
        <fullName evidence="2">VWFA domain-containing protein</fullName>
    </recommendedName>
</protein>
<accession>A0A2N0PV38</accession>
<dbReference type="PROSITE" id="PS50234">
    <property type="entry name" value="VWFA"/>
    <property type="match status" value="1"/>
</dbReference>
<organism evidence="3 4">
    <name type="scientific">Rhizophagus irregularis</name>
    <dbReference type="NCBI Taxonomy" id="588596"/>
    <lineage>
        <taxon>Eukaryota</taxon>
        <taxon>Fungi</taxon>
        <taxon>Fungi incertae sedis</taxon>
        <taxon>Mucoromycota</taxon>
        <taxon>Glomeromycotina</taxon>
        <taxon>Glomeromycetes</taxon>
        <taxon>Glomerales</taxon>
        <taxon>Glomeraceae</taxon>
        <taxon>Rhizophagus</taxon>
    </lineage>
</organism>
<sequence>MQNCDSGQVSNDSNGVQEDTNDLTTSSQANYNEGSSDLANRINGLYRLLDLCYDDGSSGIVDKIIISKEYLGKLCNDMVPSSFKSISEINYSKLNSIPFRLIGCYGNRILIAKFLLNKNIIDQQLYELLTTSVSINDTNKPSLLPGIYFLKVNSNFGLIIHWPEIGCYENDLDASSQIKRNMVNLHRYLTKLTDHQICLMSDEDLEGLNLENSGTNVGDDSDDDYEVKKSQEEKEDFNIDNGFKVKLSNRIKNEINNQNEDDIPLYPIVVESTTNQSFVTRQLIKGILHSKTVSAQVSVEQFPNHLETKLQGRYLRINRNKMDINALELFVKHGLGMEKLLTPLYDAISEAKDQNEKRKDQEINTISEDIKIIQKMASIKLRDFERYFGKYIKQDNQDNCPSQTSMSDTDLERIRTRYPGIEDQIKKTIKIDSRNWEKMKTKYNLSCIVINKILEKTNESEENYETGETKKFAIETFYNMLTDIESDLNKLLEKYTQQSKVRRILNNVFKTSNIKKAEQMTSKESDEEFIKKLFEFELFEKKIINVSIEEYHKWKNEDFPYNLKKILPSTQNNKQLDKLKREYEEEKKIIEKNMFGQICNEIEKKYKDGGSMRLYVLNVKKNKEFFTIKYDIEELLPDQVQLTIYETSLKVDDNHQIQQDETYIPSPILLSNMNQYGTSFRIPEAYDFKKISQFDKDKFLLMLYNKDTKRIEIFFNTARQLAQNFKSHSTIKPFKSFYTDENFIIAVNEPKGLLAIYNTEEVKLDVFSFTDNRSRLYGRYANIQLLQWYSNIPSIKYFLFIKDTEELCFVENCGRARIFNLVNSQFRVTDCKFPSNLVNVLSSPDGSCIVTFTKEILDDKPDKADSIISTDDKKQRDYNNDIKEINRVYVYFSENFGGKVNKVIDLPLNFKFLEFLQISCINNRQTHLISLDLNNGCFNSLLLKITLQKAKFRFQKCMRNHSLALQRTKSNDLINAYNLMFEKYPIDSCIYLEQSRPLSLKVVLDVDKNNNIKKYGEKFKKYVTKIFDDLKHSTKKPANILKEFSTSVITFQELDIANVKFQKDFSSEYQLGEWIIQLCCLIPIQIAVARNNLFQPLKDGLSSDENHLIELGDDRRHVEIISKNISFGWYEGIFKHFSSKKVKIISSMGEQSCGKSFMLNHLVGTTFDGSAMRCTEGVWMSLVNTKECIYVALDFEGLRSLERTPQEDMFLTLFNTVVSNLILYKNQYTINRDASKMFQKFQDGARLCIIIKDVPETDKNGITKEFQLKLDKLVAEEGGDNFITKMYGGGLSIIAWPVFHDVAWFKKLSKIKIKLDEQETKYENAKTFLQNTKVIMAKLKICDWSSLNENLIHIRVATLKRLLPIAVSYGIEQKDPIIEPLVNHDSEEPIDGPIDFLNDGKPIKLFPDDDDHDDEFFIQLSEYLRNHFEKTTQPRKESSDDNEWFSNFDRFLKDIIGHRTSRVKNWYLENTARFPQDNSDITDGRYALDQKIGELTRLWTLCGLTCYQCGLKCVKNCGYNENHDHKENHDCLTDHKCHFPCHFTEAHNDNPTPECRHKAGHKGKHACAKMIHLCGKACFLIDKLNCQKVCSKEIGHDDGEHLCQSKRNHYCGKDCSLSIHNTKGDYRCPNKCTISYKEHHYFHRCENTTCPIQCPIPDCKERCQSDDHFHAFSGSQQVNHFCGKEHQCRKLCEEDGICNVLTEPKKQEETYRGRVEGTVITYTKYIQVSDKLKCNKKIPPNEFEHTGKHTHKEEGVFHYCDKQCPFCEYFCTLPYGHQQQIHDTKHGNMTQTEFTGEDDEFVYAGHNLRVGDQGTFVLCNCFCKDLGRHRHIDYCQNEENCRLGNQSRDMQHINVKVSPNPDKPKDFISHKLFWERTGFKDPYTVQEQQEFAKCDHECPDEKHLKSGSTSVPPTKSFYGHHFNCEKLNTAFHIVFVLDYSISMSEQDIKPIQDFPIYDDLTKKHNNRIGAVYQAVYLFMNTRKNSAKITPDSISLILFNHKTIVPFEYRDLTNLSDVLNSMLKYEAGGLTDFDSAIQKAGILIETHFDPTKVNVIIFLSDGECKTPTNQLNDICKQNKENGSPLYLYTVLFGSDRRSYSLEKMAEIAQSYHPQNSSSKTLRCQFTSTADAGKLVNHFNYVAESLRKHKPALLKKI</sequence>